<dbReference type="EMBL" id="CP081303">
    <property type="protein sequence ID" value="QZE14632.1"/>
    <property type="molecule type" value="Genomic_DNA"/>
</dbReference>
<protein>
    <submittedName>
        <fullName evidence="1">LytTR family DNA-binding domain-containing protein</fullName>
    </submittedName>
</protein>
<name>A0AC61NG70_9BACT</name>
<keyword evidence="2" id="KW-1185">Reference proteome</keyword>
<keyword evidence="1" id="KW-0238">DNA-binding</keyword>
<dbReference type="Proteomes" id="UP000826212">
    <property type="component" value="Chromosome"/>
</dbReference>
<sequence>METTSCIIVDDEQLSRLLLEGYLEKVPSLELKGTFKDAQEALIFVQKEQVDIVFLDIQMPTLTGIEFIKSLNYRPQIIFITAYPQYAIEGYELNIIDYLLKPVSFERFLKAVLKAQEQISLLRSSNVEVSDVVSADSNTSSDDKFLMIKSEHRLYRLLFDDILFIEGSREYLIVHTTDANISTLMSFKKILEVLPSRLFIRVHKSFVVNKDKVKSLYGNQLEIGTTKIPIGKIYRSDVIDNLF</sequence>
<evidence type="ECO:0000313" key="1">
    <source>
        <dbReference type="EMBL" id="QZE14632.1"/>
    </source>
</evidence>
<organism evidence="1 2">
    <name type="scientific">Halosquirtibacter laminarini</name>
    <dbReference type="NCBI Taxonomy" id="3374600"/>
    <lineage>
        <taxon>Bacteria</taxon>
        <taxon>Pseudomonadati</taxon>
        <taxon>Bacteroidota</taxon>
        <taxon>Bacteroidia</taxon>
        <taxon>Marinilabiliales</taxon>
        <taxon>Prolixibacteraceae</taxon>
        <taxon>Halosquirtibacter</taxon>
    </lineage>
</organism>
<accession>A0AC61NG70</accession>
<reference evidence="1" key="1">
    <citation type="submission" date="2021-08" db="EMBL/GenBank/DDBJ databases">
        <title>Novel anaerobic bacterium isolated from sea squirt in East Sea, Republic of Korea.</title>
        <authorList>
            <person name="Nguyen T.H."/>
            <person name="Li Z."/>
            <person name="Lee Y.-J."/>
            <person name="Ko J."/>
            <person name="Kim S.-G."/>
        </authorList>
    </citation>
    <scope>NUCLEOTIDE SEQUENCE</scope>
    <source>
        <strain evidence="1">KCTC 25031</strain>
    </source>
</reference>
<evidence type="ECO:0000313" key="2">
    <source>
        <dbReference type="Proteomes" id="UP000826212"/>
    </source>
</evidence>
<gene>
    <name evidence="1" type="ORF">K4L44_01815</name>
</gene>
<proteinExistence type="predicted"/>